<name>A0A392RHD1_9FABA</name>
<feature type="region of interest" description="Disordered" evidence="1">
    <location>
        <begin position="1"/>
        <end position="43"/>
    </location>
</feature>
<evidence type="ECO:0000313" key="3">
    <source>
        <dbReference type="Proteomes" id="UP000265520"/>
    </source>
</evidence>
<feature type="compositionally biased region" description="Basic and acidic residues" evidence="1">
    <location>
        <begin position="34"/>
        <end position="43"/>
    </location>
</feature>
<sequence>CQSSFATRARRGGGSSIDEGREKLDGAMVQENSTMDHEGGGQK</sequence>
<proteinExistence type="predicted"/>
<organism evidence="2 3">
    <name type="scientific">Trifolium medium</name>
    <dbReference type="NCBI Taxonomy" id="97028"/>
    <lineage>
        <taxon>Eukaryota</taxon>
        <taxon>Viridiplantae</taxon>
        <taxon>Streptophyta</taxon>
        <taxon>Embryophyta</taxon>
        <taxon>Tracheophyta</taxon>
        <taxon>Spermatophyta</taxon>
        <taxon>Magnoliopsida</taxon>
        <taxon>eudicotyledons</taxon>
        <taxon>Gunneridae</taxon>
        <taxon>Pentapetalae</taxon>
        <taxon>rosids</taxon>
        <taxon>fabids</taxon>
        <taxon>Fabales</taxon>
        <taxon>Fabaceae</taxon>
        <taxon>Papilionoideae</taxon>
        <taxon>50 kb inversion clade</taxon>
        <taxon>NPAAA clade</taxon>
        <taxon>Hologalegina</taxon>
        <taxon>IRL clade</taxon>
        <taxon>Trifolieae</taxon>
        <taxon>Trifolium</taxon>
    </lineage>
</organism>
<protein>
    <submittedName>
        <fullName evidence="2">Uncharacterized protein</fullName>
    </submittedName>
</protein>
<evidence type="ECO:0000256" key="1">
    <source>
        <dbReference type="SAM" id="MobiDB-lite"/>
    </source>
</evidence>
<accession>A0A392RHD1</accession>
<evidence type="ECO:0000313" key="2">
    <source>
        <dbReference type="EMBL" id="MCI35200.1"/>
    </source>
</evidence>
<keyword evidence="3" id="KW-1185">Reference proteome</keyword>
<dbReference type="EMBL" id="LXQA010221170">
    <property type="protein sequence ID" value="MCI35200.1"/>
    <property type="molecule type" value="Genomic_DNA"/>
</dbReference>
<reference evidence="2 3" key="1">
    <citation type="journal article" date="2018" name="Front. Plant Sci.">
        <title>Red Clover (Trifolium pratense) and Zigzag Clover (T. medium) - A Picture of Genomic Similarities and Differences.</title>
        <authorList>
            <person name="Dluhosova J."/>
            <person name="Istvanek J."/>
            <person name="Nedelnik J."/>
            <person name="Repkova J."/>
        </authorList>
    </citation>
    <scope>NUCLEOTIDE SEQUENCE [LARGE SCALE GENOMIC DNA]</scope>
    <source>
        <strain evidence="3">cv. 10/8</strain>
        <tissue evidence="2">Leaf</tissue>
    </source>
</reference>
<dbReference type="AlphaFoldDB" id="A0A392RHD1"/>
<feature type="non-terminal residue" evidence="2">
    <location>
        <position position="1"/>
    </location>
</feature>
<comment type="caution">
    <text evidence="2">The sequence shown here is derived from an EMBL/GenBank/DDBJ whole genome shotgun (WGS) entry which is preliminary data.</text>
</comment>
<dbReference type="Proteomes" id="UP000265520">
    <property type="component" value="Unassembled WGS sequence"/>
</dbReference>